<keyword evidence="3" id="KW-1185">Reference proteome</keyword>
<feature type="compositionally biased region" description="Basic and acidic residues" evidence="1">
    <location>
        <begin position="25"/>
        <end position="43"/>
    </location>
</feature>
<feature type="compositionally biased region" description="Basic residues" evidence="1">
    <location>
        <begin position="1"/>
        <end position="11"/>
    </location>
</feature>
<dbReference type="AlphaFoldDB" id="A0AA39TGD9"/>
<reference evidence="2" key="2">
    <citation type="submission" date="2023-06" db="EMBL/GenBank/DDBJ databases">
        <authorList>
            <person name="Swenson N.G."/>
            <person name="Wegrzyn J.L."/>
            <person name="Mcevoy S.L."/>
        </authorList>
    </citation>
    <scope>NUCLEOTIDE SEQUENCE</scope>
    <source>
        <strain evidence="2">NS2018</strain>
        <tissue evidence="2">Leaf</tissue>
    </source>
</reference>
<reference evidence="2" key="1">
    <citation type="journal article" date="2022" name="Plant J.">
        <title>Strategies of tolerance reflected in two North American maple genomes.</title>
        <authorList>
            <person name="McEvoy S.L."/>
            <person name="Sezen U.U."/>
            <person name="Trouern-Trend A."/>
            <person name="McMahon S.M."/>
            <person name="Schaberg P.G."/>
            <person name="Yang J."/>
            <person name="Wegrzyn J.L."/>
            <person name="Swenson N.G."/>
        </authorList>
    </citation>
    <scope>NUCLEOTIDE SEQUENCE</scope>
    <source>
        <strain evidence="2">NS2018</strain>
    </source>
</reference>
<dbReference type="Proteomes" id="UP001168877">
    <property type="component" value="Unassembled WGS sequence"/>
</dbReference>
<evidence type="ECO:0000313" key="3">
    <source>
        <dbReference type="Proteomes" id="UP001168877"/>
    </source>
</evidence>
<name>A0AA39TGD9_ACESA</name>
<evidence type="ECO:0000256" key="1">
    <source>
        <dbReference type="SAM" id="MobiDB-lite"/>
    </source>
</evidence>
<organism evidence="2 3">
    <name type="scientific">Acer saccharum</name>
    <name type="common">Sugar maple</name>
    <dbReference type="NCBI Taxonomy" id="4024"/>
    <lineage>
        <taxon>Eukaryota</taxon>
        <taxon>Viridiplantae</taxon>
        <taxon>Streptophyta</taxon>
        <taxon>Embryophyta</taxon>
        <taxon>Tracheophyta</taxon>
        <taxon>Spermatophyta</taxon>
        <taxon>Magnoliopsida</taxon>
        <taxon>eudicotyledons</taxon>
        <taxon>Gunneridae</taxon>
        <taxon>Pentapetalae</taxon>
        <taxon>rosids</taxon>
        <taxon>malvids</taxon>
        <taxon>Sapindales</taxon>
        <taxon>Sapindaceae</taxon>
        <taxon>Hippocastanoideae</taxon>
        <taxon>Acereae</taxon>
        <taxon>Acer</taxon>
    </lineage>
</organism>
<accession>A0AA39TGD9</accession>
<sequence>MVARESRRRTKVGWGGGTSGRRWSGRKDDESPVTKKRRVEEKTDTGRVGFATITEATWVARLGRTAAGRRTLVSEGQIGDLGRSWRKNRHGSGRIVMRQ</sequence>
<gene>
    <name evidence="2" type="ORF">LWI29_017196</name>
</gene>
<dbReference type="EMBL" id="JAUESC010000001">
    <property type="protein sequence ID" value="KAK0607596.1"/>
    <property type="molecule type" value="Genomic_DNA"/>
</dbReference>
<comment type="caution">
    <text evidence="2">The sequence shown here is derived from an EMBL/GenBank/DDBJ whole genome shotgun (WGS) entry which is preliminary data.</text>
</comment>
<evidence type="ECO:0000313" key="2">
    <source>
        <dbReference type="EMBL" id="KAK0607596.1"/>
    </source>
</evidence>
<protein>
    <submittedName>
        <fullName evidence="2">Uncharacterized protein</fullName>
    </submittedName>
</protein>
<proteinExistence type="predicted"/>
<feature type="region of interest" description="Disordered" evidence="1">
    <location>
        <begin position="1"/>
        <end position="43"/>
    </location>
</feature>